<dbReference type="EMBL" id="CAKMRJ010000001">
    <property type="protein sequence ID" value="CAH1414396.1"/>
    <property type="molecule type" value="Genomic_DNA"/>
</dbReference>
<dbReference type="AlphaFoldDB" id="A0AAU9LHY9"/>
<dbReference type="Pfam" id="PF16212">
    <property type="entry name" value="PhoLip_ATPase_C"/>
    <property type="match status" value="1"/>
</dbReference>
<keyword evidence="1" id="KW-0472">Membrane</keyword>
<evidence type="ECO:0000313" key="4">
    <source>
        <dbReference type="Proteomes" id="UP001157418"/>
    </source>
</evidence>
<keyword evidence="4" id="KW-1185">Reference proteome</keyword>
<feature type="domain" description="P-type ATPase C-terminal" evidence="2">
    <location>
        <begin position="2"/>
        <end position="70"/>
    </location>
</feature>
<evidence type="ECO:0000256" key="1">
    <source>
        <dbReference type="SAM" id="Phobius"/>
    </source>
</evidence>
<gene>
    <name evidence="3" type="ORF">LVIROSA_LOCUS2312</name>
</gene>
<evidence type="ECO:0000313" key="3">
    <source>
        <dbReference type="EMBL" id="CAH1414396.1"/>
    </source>
</evidence>
<keyword evidence="1" id="KW-0812">Transmembrane</keyword>
<evidence type="ECO:0000259" key="2">
    <source>
        <dbReference type="Pfam" id="PF16212"/>
    </source>
</evidence>
<accession>A0AAU9LHY9</accession>
<comment type="caution">
    <text evidence="3">The sequence shown here is derived from an EMBL/GenBank/DDBJ whole genome shotgun (WGS) entry which is preliminary data.</text>
</comment>
<reference evidence="3 4" key="1">
    <citation type="submission" date="2022-01" db="EMBL/GenBank/DDBJ databases">
        <authorList>
            <person name="Xiong W."/>
            <person name="Schranz E."/>
        </authorList>
    </citation>
    <scope>NUCLEOTIDE SEQUENCE [LARGE SCALE GENOMIC DNA]</scope>
</reference>
<organism evidence="3 4">
    <name type="scientific">Lactuca virosa</name>
    <dbReference type="NCBI Taxonomy" id="75947"/>
    <lineage>
        <taxon>Eukaryota</taxon>
        <taxon>Viridiplantae</taxon>
        <taxon>Streptophyta</taxon>
        <taxon>Embryophyta</taxon>
        <taxon>Tracheophyta</taxon>
        <taxon>Spermatophyta</taxon>
        <taxon>Magnoliopsida</taxon>
        <taxon>eudicotyledons</taxon>
        <taxon>Gunneridae</taxon>
        <taxon>Pentapetalae</taxon>
        <taxon>asterids</taxon>
        <taxon>campanulids</taxon>
        <taxon>Asterales</taxon>
        <taxon>Asteraceae</taxon>
        <taxon>Cichorioideae</taxon>
        <taxon>Cichorieae</taxon>
        <taxon>Lactucinae</taxon>
        <taxon>Lactuca</taxon>
    </lineage>
</organism>
<protein>
    <recommendedName>
        <fullName evidence="2">P-type ATPase C-terminal domain-containing protein</fullName>
    </recommendedName>
</protein>
<name>A0AAU9LHY9_9ASTR</name>
<dbReference type="InterPro" id="IPR032630">
    <property type="entry name" value="P_typ_ATPase_c"/>
</dbReference>
<proteinExistence type="predicted"/>
<feature type="transmembrane region" description="Helical" evidence="1">
    <location>
        <begin position="41"/>
        <end position="63"/>
    </location>
</feature>
<dbReference type="Proteomes" id="UP001157418">
    <property type="component" value="Unassembled WGS sequence"/>
</dbReference>
<sequence>MLIWGSVLCWYILLLLYGALPPIYSRQKFKLLVEAVSPAPMYWIATLLVVVVSLLPYITYMVIQRLFYPTHDQLIGEMNYITNDVVNMVHEVEELLEIIPEQDL</sequence>
<keyword evidence="1" id="KW-1133">Transmembrane helix</keyword>